<comment type="pathway">
    <text evidence="5">Cofactor biosynthesis; molybdopterin biosynthesis.</text>
</comment>
<dbReference type="AlphaFoldDB" id="A0A167WZI1"/>
<dbReference type="GO" id="GO:1990133">
    <property type="term" value="C:molybdopterin adenylyltransferase complex"/>
    <property type="evidence" value="ECO:0007669"/>
    <property type="project" value="TreeGrafter"/>
</dbReference>
<evidence type="ECO:0000256" key="4">
    <source>
        <dbReference type="ARBA" id="ARBA00023150"/>
    </source>
</evidence>
<evidence type="ECO:0000313" key="6">
    <source>
        <dbReference type="EMBL" id="KZZ89456.1"/>
    </source>
</evidence>
<dbReference type="Pfam" id="PF02597">
    <property type="entry name" value="ThiS"/>
    <property type="match status" value="1"/>
</dbReference>
<evidence type="ECO:0000256" key="3">
    <source>
        <dbReference type="ARBA" id="ARBA00022741"/>
    </source>
</evidence>
<dbReference type="EMBL" id="AZGY01000025">
    <property type="protein sequence ID" value="KZZ89456.1"/>
    <property type="molecule type" value="Genomic_DNA"/>
</dbReference>
<dbReference type="HAMAP" id="MF_03051">
    <property type="entry name" value="MOCS2A"/>
    <property type="match status" value="1"/>
</dbReference>
<dbReference type="STRING" id="1081109.A0A167WZI1"/>
<keyword evidence="3 5" id="KW-0547">Nucleotide-binding</keyword>
<organism evidence="6 7">
    <name type="scientific">Moelleriella libera RCEF 2490</name>
    <dbReference type="NCBI Taxonomy" id="1081109"/>
    <lineage>
        <taxon>Eukaryota</taxon>
        <taxon>Fungi</taxon>
        <taxon>Dikarya</taxon>
        <taxon>Ascomycota</taxon>
        <taxon>Pezizomycotina</taxon>
        <taxon>Sordariomycetes</taxon>
        <taxon>Hypocreomycetidae</taxon>
        <taxon>Hypocreales</taxon>
        <taxon>Clavicipitaceae</taxon>
        <taxon>Moelleriella</taxon>
    </lineage>
</organism>
<comment type="PTM">
    <text evidence="5">C-terminal thiocarboxylation occurs in 2 steps, it is first acyl-adenylated (-COAMP) via the hesA/moeB/thiF part of UBA4, then thiocarboxylated (-COSH) via the rhodanese domain of UBA4.</text>
</comment>
<comment type="subcellular location">
    <subcellularLocation>
        <location evidence="5">Cytoplasm</location>
    </subcellularLocation>
</comment>
<dbReference type="InterPro" id="IPR044672">
    <property type="entry name" value="MOCS2A"/>
</dbReference>
<sequence>MSTPKPPPGYLNVLYFAGASSYTGKDYERWPAPLPLTKLLSDLEARYPGMQAKVLATCMMTVNLDYVDVPDAGETDSLVLQEFDEVAIIPPVSAG</sequence>
<evidence type="ECO:0000313" key="7">
    <source>
        <dbReference type="Proteomes" id="UP000078544"/>
    </source>
</evidence>
<comment type="function">
    <text evidence="5">Acts as a sulfur carrier required for molybdopterin biosynthesis. Component of the molybdopterin synthase complex that catalyzes the conversion of precursor Z into molybdopterin by mediating the incorporation of 2 sulfur atoms into precursor Z to generate a dithiolene group. In the complex, serves as sulfur donor by being thiocarboxylated (-COSH) at its C-terminus by UBA4. After interaction with MOCS2B, the sulfur is then transferred to precursor Z to form molybdopterin.</text>
</comment>
<reference evidence="6 7" key="1">
    <citation type="journal article" date="2016" name="Genome Biol. Evol.">
        <title>Divergent and convergent evolution of fungal pathogenicity.</title>
        <authorList>
            <person name="Shang Y."/>
            <person name="Xiao G."/>
            <person name="Zheng P."/>
            <person name="Cen K."/>
            <person name="Zhan S."/>
            <person name="Wang C."/>
        </authorList>
    </citation>
    <scope>NUCLEOTIDE SEQUENCE [LARGE SCALE GENOMIC DNA]</scope>
    <source>
        <strain evidence="6 7">RCEF 2490</strain>
    </source>
</reference>
<dbReference type="GO" id="GO:0000166">
    <property type="term" value="F:nucleotide binding"/>
    <property type="evidence" value="ECO:0007669"/>
    <property type="project" value="UniProtKB-KW"/>
</dbReference>
<proteinExistence type="inferred from homology"/>
<accession>A0A167WZI1</accession>
<dbReference type="PANTHER" id="PTHR33359">
    <property type="entry name" value="MOLYBDOPTERIN SYNTHASE SULFUR CARRIER SUBUNIT"/>
    <property type="match status" value="1"/>
</dbReference>
<dbReference type="Gene3D" id="3.10.20.30">
    <property type="match status" value="1"/>
</dbReference>
<keyword evidence="2 5" id="KW-0597">Phosphoprotein</keyword>
<keyword evidence="1 5" id="KW-0963">Cytoplasm</keyword>
<dbReference type="GO" id="GO:1990140">
    <property type="term" value="C:molybdopterin synthase complex"/>
    <property type="evidence" value="ECO:0007669"/>
    <property type="project" value="UniProtKB-UniRule"/>
</dbReference>
<comment type="caution">
    <text evidence="6">The sequence shown here is derived from an EMBL/GenBank/DDBJ whole genome shotgun (WGS) entry which is preliminary data.</text>
</comment>
<dbReference type="InterPro" id="IPR012675">
    <property type="entry name" value="Beta-grasp_dom_sf"/>
</dbReference>
<dbReference type="Proteomes" id="UP000078544">
    <property type="component" value="Unassembled WGS sequence"/>
</dbReference>
<comment type="subunit">
    <text evidence="5">Heterotetramer; composed of 2 small (MOCS2A) and 2 large (MOCS2B) subunits.</text>
</comment>
<dbReference type="OrthoDB" id="5595860at2759"/>
<evidence type="ECO:0000256" key="1">
    <source>
        <dbReference type="ARBA" id="ARBA00022490"/>
    </source>
</evidence>
<feature type="modified residue" description="Glycyl adenylate; alternate" evidence="5">
    <location>
        <position position="95"/>
    </location>
</feature>
<dbReference type="UniPathway" id="UPA00344"/>
<dbReference type="InterPro" id="IPR028887">
    <property type="entry name" value="MOCS2A_euk"/>
</dbReference>
<dbReference type="InterPro" id="IPR003749">
    <property type="entry name" value="ThiS/MoaD-like"/>
</dbReference>
<dbReference type="InterPro" id="IPR016155">
    <property type="entry name" value="Mopterin_synth/thiamin_S_b"/>
</dbReference>
<name>A0A167WZI1_9HYPO</name>
<comment type="similarity">
    <text evidence="5">Belongs to the MoaD family. MOCS2A subfamily.</text>
</comment>
<dbReference type="CDD" id="cd00754">
    <property type="entry name" value="Ubl_MoaD"/>
    <property type="match status" value="1"/>
</dbReference>
<dbReference type="PANTHER" id="PTHR33359:SF1">
    <property type="entry name" value="MOLYBDOPTERIN SYNTHASE SULFUR CARRIER SUBUNIT"/>
    <property type="match status" value="1"/>
</dbReference>
<keyword evidence="4 5" id="KW-0501">Molybdenum cofactor biosynthesis</keyword>
<feature type="modified residue" description="1-thioglycine; alternate" evidence="5">
    <location>
        <position position="95"/>
    </location>
</feature>
<evidence type="ECO:0000256" key="5">
    <source>
        <dbReference type="HAMAP-Rule" id="MF_03051"/>
    </source>
</evidence>
<gene>
    <name evidence="5" type="primary">cnxG</name>
    <name evidence="6" type="ORF">AAL_07755</name>
</gene>
<dbReference type="SUPFAM" id="SSF54285">
    <property type="entry name" value="MoaD/ThiS"/>
    <property type="match status" value="1"/>
</dbReference>
<protein>
    <recommendedName>
        <fullName evidence="5">Molybdopterin synthase sulfur carrier subunit</fullName>
    </recommendedName>
    <alternativeName>
        <fullName evidence="5">Common component for nitrate reductase and xanthine dehydrogenase protein G</fullName>
    </alternativeName>
    <alternativeName>
        <fullName evidence="5">Molybdenum cofactor synthesis protein 2 small subunit</fullName>
    </alternativeName>
    <alternativeName>
        <fullName evidence="5">Molybdenum cofactor synthesis protein 2A</fullName>
    </alternativeName>
    <alternativeName>
        <fullName evidence="5">Sulfur carrier protein MOCS2A</fullName>
        <shortName evidence="5">MOCS2A</shortName>
    </alternativeName>
</protein>
<dbReference type="GO" id="GO:0030366">
    <property type="term" value="F:molybdopterin synthase activity"/>
    <property type="evidence" value="ECO:0007669"/>
    <property type="project" value="UniProtKB-UniRule"/>
</dbReference>
<keyword evidence="7" id="KW-1185">Reference proteome</keyword>
<dbReference type="GO" id="GO:0006777">
    <property type="term" value="P:Mo-molybdopterin cofactor biosynthetic process"/>
    <property type="evidence" value="ECO:0007669"/>
    <property type="project" value="UniProtKB-UniRule"/>
</dbReference>
<evidence type="ECO:0000256" key="2">
    <source>
        <dbReference type="ARBA" id="ARBA00022553"/>
    </source>
</evidence>